<dbReference type="InterPro" id="IPR011032">
    <property type="entry name" value="GroES-like_sf"/>
</dbReference>
<dbReference type="SMART" id="SM00829">
    <property type="entry name" value="PKS_ER"/>
    <property type="match status" value="1"/>
</dbReference>
<dbReference type="CDD" id="cd08241">
    <property type="entry name" value="QOR1"/>
    <property type="match status" value="1"/>
</dbReference>
<dbReference type="PANTHER" id="PTHR43677">
    <property type="entry name" value="SHORT-CHAIN DEHYDROGENASE/REDUCTASE"/>
    <property type="match status" value="1"/>
</dbReference>
<dbReference type="InterPro" id="IPR051397">
    <property type="entry name" value="Zn-ADH-like_protein"/>
</dbReference>
<sequence>MRAVVVEELTGPEGVTLAEVPEPQGAHPRADGQRLLVDVHAAGLSFIDPLQTWGKYQNGVPTPYVCGSEFAGVVVEAPVGTDFRPGDRVGGIVWHGALAEQALALPDYTVKIPPSMSFVEGAALYMNYSTSWYALHRAQVRPGEYVLVHGAAGGVGTAALDLADTFGVKAIAVVSSDRKEEVARRHRAHAVVRSDGPWLDEVRGLTDGRGVHVVIDPVGGDRFTDSLRALRQGGRLVVVGFTGGSIPTVKVNRLLHRNLTVTGITMDNMETEYPGTLRMVRDAVETLAAEGRIRPYVGATFPLDQAATALRTLDDRAAIGKIVVEVVPSGVTEVVPSGVTEVVPRGVTPEVPPVRRGR</sequence>
<organism evidence="2 3">
    <name type="scientific">Rhodococcus pseudokoreensis</name>
    <dbReference type="NCBI Taxonomy" id="2811421"/>
    <lineage>
        <taxon>Bacteria</taxon>
        <taxon>Bacillati</taxon>
        <taxon>Actinomycetota</taxon>
        <taxon>Actinomycetes</taxon>
        <taxon>Mycobacteriales</taxon>
        <taxon>Nocardiaceae</taxon>
        <taxon>Rhodococcus</taxon>
    </lineage>
</organism>
<dbReference type="Gene3D" id="3.90.180.10">
    <property type="entry name" value="Medium-chain alcohol dehydrogenases, catalytic domain"/>
    <property type="match status" value="1"/>
</dbReference>
<dbReference type="SUPFAM" id="SSF51735">
    <property type="entry name" value="NAD(P)-binding Rossmann-fold domains"/>
    <property type="match status" value="1"/>
</dbReference>
<dbReference type="PANTHER" id="PTHR43677:SF4">
    <property type="entry name" value="QUINONE OXIDOREDUCTASE-LIKE PROTEIN 2"/>
    <property type="match status" value="1"/>
</dbReference>
<dbReference type="Pfam" id="PF08240">
    <property type="entry name" value="ADH_N"/>
    <property type="match status" value="1"/>
</dbReference>
<reference evidence="2 3" key="1">
    <citation type="journal article" date="2021" name="Microbiol. Resour. Announc.">
        <title>Complete Genome Sequences of Two Rhodococcus sp. Strains with Large and Linear Chromosomes, Isolated from Apple Rhizosphere.</title>
        <authorList>
            <person name="Benning S."/>
            <person name="Brugnone N."/>
            <person name="Siani R."/>
            <person name="Kublik S."/>
            <person name="Schloter M."/>
            <person name="Rad V."/>
        </authorList>
    </citation>
    <scope>NUCLEOTIDE SEQUENCE [LARGE SCALE GENOMIC DNA]</scope>
    <source>
        <strain evidence="2 3">R79</strain>
    </source>
</reference>
<gene>
    <name evidence="2" type="ORF">JWS13_30785</name>
</gene>
<dbReference type="RefSeq" id="WP_206009143.1">
    <property type="nucleotide sequence ID" value="NZ_CP070619.1"/>
</dbReference>
<feature type="domain" description="Enoyl reductase (ER)" evidence="1">
    <location>
        <begin position="14"/>
        <end position="324"/>
    </location>
</feature>
<dbReference type="EMBL" id="CP070619">
    <property type="protein sequence ID" value="QSE92684.1"/>
    <property type="molecule type" value="Genomic_DNA"/>
</dbReference>
<reference evidence="2 3" key="2">
    <citation type="journal article" date="2022" name="Arch. Microbiol.">
        <title>Rhodococcus pseudokoreensis sp. nov. isolated from the rhizosphere of young M26 apple rootstocks.</title>
        <authorList>
            <person name="Kampfer P."/>
            <person name="Glaeser S.P."/>
            <person name="Blom J."/>
            <person name="Wolf J."/>
            <person name="Benning S."/>
            <person name="Schloter M."/>
            <person name="Neumann-Schaal M."/>
        </authorList>
    </citation>
    <scope>NUCLEOTIDE SEQUENCE [LARGE SCALE GENOMIC DNA]</scope>
    <source>
        <strain evidence="2 3">R79</strain>
    </source>
</reference>
<accession>A0A974W7H2</accession>
<proteinExistence type="predicted"/>
<keyword evidence="3" id="KW-1185">Reference proteome</keyword>
<dbReference type="InterPro" id="IPR013154">
    <property type="entry name" value="ADH-like_N"/>
</dbReference>
<dbReference type="Proteomes" id="UP000662986">
    <property type="component" value="Chromosome"/>
</dbReference>
<name>A0A974W7H2_9NOCA</name>
<dbReference type="Gene3D" id="3.40.50.720">
    <property type="entry name" value="NAD(P)-binding Rossmann-like Domain"/>
    <property type="match status" value="1"/>
</dbReference>
<dbReference type="InterPro" id="IPR013149">
    <property type="entry name" value="ADH-like_C"/>
</dbReference>
<evidence type="ECO:0000313" key="3">
    <source>
        <dbReference type="Proteomes" id="UP000662986"/>
    </source>
</evidence>
<dbReference type="Pfam" id="PF00107">
    <property type="entry name" value="ADH_zinc_N"/>
    <property type="match status" value="1"/>
</dbReference>
<protein>
    <submittedName>
        <fullName evidence="2">NADPH:quinone oxidoreductase family protein</fullName>
    </submittedName>
</protein>
<dbReference type="InterPro" id="IPR020843">
    <property type="entry name" value="ER"/>
</dbReference>
<evidence type="ECO:0000259" key="1">
    <source>
        <dbReference type="SMART" id="SM00829"/>
    </source>
</evidence>
<dbReference type="SUPFAM" id="SSF50129">
    <property type="entry name" value="GroES-like"/>
    <property type="match status" value="1"/>
</dbReference>
<dbReference type="InterPro" id="IPR036291">
    <property type="entry name" value="NAD(P)-bd_dom_sf"/>
</dbReference>
<evidence type="ECO:0000313" key="2">
    <source>
        <dbReference type="EMBL" id="QSE92684.1"/>
    </source>
</evidence>